<gene>
    <name evidence="8" type="ORF">MCUN1_003541</name>
</gene>
<dbReference type="Proteomes" id="UP001219933">
    <property type="component" value="Chromosome 5"/>
</dbReference>
<evidence type="ECO:0000256" key="7">
    <source>
        <dbReference type="SAM" id="MobiDB-lite"/>
    </source>
</evidence>
<evidence type="ECO:0000256" key="4">
    <source>
        <dbReference type="ARBA" id="ARBA00022980"/>
    </source>
</evidence>
<evidence type="ECO:0000313" key="9">
    <source>
        <dbReference type="Proteomes" id="UP001219933"/>
    </source>
</evidence>
<evidence type="ECO:0000256" key="5">
    <source>
        <dbReference type="ARBA" id="ARBA00023128"/>
    </source>
</evidence>
<accession>A0AAF0EWX3</accession>
<organism evidence="8 9">
    <name type="scientific">Malassezia cuniculi</name>
    <dbReference type="NCBI Taxonomy" id="948313"/>
    <lineage>
        <taxon>Eukaryota</taxon>
        <taxon>Fungi</taxon>
        <taxon>Dikarya</taxon>
        <taxon>Basidiomycota</taxon>
        <taxon>Ustilaginomycotina</taxon>
        <taxon>Malasseziomycetes</taxon>
        <taxon>Malasseziales</taxon>
        <taxon>Malasseziaceae</taxon>
        <taxon>Malassezia</taxon>
    </lineage>
</organism>
<evidence type="ECO:0000313" key="8">
    <source>
        <dbReference type="EMBL" id="WFD36654.1"/>
    </source>
</evidence>
<comment type="similarity">
    <text evidence="2">Belongs to the mitochondrion-specific ribosomal protein mL41 family.</text>
</comment>
<dbReference type="PANTHER" id="PTHR21338:SF0">
    <property type="entry name" value="LARGE RIBOSOMAL SUBUNIT PROTEIN ML41"/>
    <property type="match status" value="1"/>
</dbReference>
<dbReference type="AlphaFoldDB" id="A0AAF0EWX3"/>
<proteinExistence type="inferred from homology"/>
<evidence type="ECO:0000256" key="6">
    <source>
        <dbReference type="ARBA" id="ARBA00023274"/>
    </source>
</evidence>
<keyword evidence="5" id="KW-0496">Mitochondrion</keyword>
<evidence type="ECO:0000256" key="2">
    <source>
        <dbReference type="ARBA" id="ARBA00010152"/>
    </source>
</evidence>
<evidence type="ECO:0000256" key="3">
    <source>
        <dbReference type="ARBA" id="ARBA00022946"/>
    </source>
</evidence>
<feature type="region of interest" description="Disordered" evidence="7">
    <location>
        <begin position="1"/>
        <end position="20"/>
    </location>
</feature>
<name>A0AAF0EWX3_9BASI</name>
<keyword evidence="4" id="KW-0689">Ribosomal protein</keyword>
<evidence type="ECO:0000256" key="1">
    <source>
        <dbReference type="ARBA" id="ARBA00004173"/>
    </source>
</evidence>
<dbReference type="GO" id="GO:0003735">
    <property type="term" value="F:structural constituent of ribosome"/>
    <property type="evidence" value="ECO:0007669"/>
    <property type="project" value="InterPro"/>
</dbReference>
<dbReference type="InterPro" id="IPR019189">
    <property type="entry name" value="Ribosomal_mL41"/>
</dbReference>
<dbReference type="GO" id="GO:0005762">
    <property type="term" value="C:mitochondrial large ribosomal subunit"/>
    <property type="evidence" value="ECO:0007669"/>
    <property type="project" value="InterPro"/>
</dbReference>
<comment type="subcellular location">
    <subcellularLocation>
        <location evidence="1">Mitochondrion</location>
    </subcellularLocation>
</comment>
<keyword evidence="3" id="KW-0809">Transit peptide</keyword>
<sequence>MLRPSAPLLSKASRMPLNSKKANKDFYKGTRTGNILRRKRIALADSRGNQHFDELGRPRTWNLRTHRIDESRIPSFVVPPGLADTKVSATADELRPYVYIGAPTDGGNQRPEPGVPDAPKMSSGGMDGEYYSRLVDRMLLSKSRS</sequence>
<protein>
    <submittedName>
        <fullName evidence="8">Uncharacterized protein</fullName>
    </submittedName>
</protein>
<dbReference type="EMBL" id="CP119881">
    <property type="protein sequence ID" value="WFD36654.1"/>
    <property type="molecule type" value="Genomic_DNA"/>
</dbReference>
<dbReference type="PANTHER" id="PTHR21338">
    <property type="entry name" value="MITOCHONDRIAL RIBOSOMAL PROTEIN L41"/>
    <property type="match status" value="1"/>
</dbReference>
<keyword evidence="9" id="KW-1185">Reference proteome</keyword>
<reference evidence="8" key="1">
    <citation type="submission" date="2023-03" db="EMBL/GenBank/DDBJ databases">
        <title>Mating type loci evolution in Malassezia.</title>
        <authorList>
            <person name="Coelho M.A."/>
        </authorList>
    </citation>
    <scope>NUCLEOTIDE SEQUENCE</scope>
    <source>
        <strain evidence="8">CBS 11721</strain>
    </source>
</reference>
<keyword evidence="6" id="KW-0687">Ribonucleoprotein</keyword>
<feature type="region of interest" description="Disordered" evidence="7">
    <location>
        <begin position="100"/>
        <end position="128"/>
    </location>
</feature>
<dbReference type="GO" id="GO:0006412">
    <property type="term" value="P:translation"/>
    <property type="evidence" value="ECO:0007669"/>
    <property type="project" value="TreeGrafter"/>
</dbReference>